<feature type="region of interest" description="Disordered" evidence="1">
    <location>
        <begin position="507"/>
        <end position="539"/>
    </location>
</feature>
<evidence type="ECO:0000313" key="2">
    <source>
        <dbReference type="EMBL" id="SPC89951.1"/>
    </source>
</evidence>
<sequence length="567" mass="62703">MDVNKSLSEECKSQLQTTPFGWLLNLHCNIEASGRMLEVMATSWNADARAFQVGDRLIPFTLYDIALILGLPVRGEPIDCNQSHSGGSVVEKLLNRHLKTTSPERTQLSTQSLLPLLDDRANLGTYAWGKAVYDFLVSGLKPTQLHRCKRKKVRGNLHIQGCTALLQIWACEHLGIGQKNAKINQPFPRFLAWTHQRMYTKKAREAFSNSANVLSVLVAMPWEQEFNVVEEAMETLQETHGSSHPTISRDDGAGPSNRTQTPSNQLQLELQAERAEREALARQVGRLKDELDHVKGLVATVLESSPNIQQNQTPPSQNQPPPSQNHPPPSQSQLPIQTPIVDLPSSPSKAVKRGKAAKKKAKVAMVDLASSPSKRDNAGEAAAAVVDLVSSPSKGATSVRYTRAKTRAHKNLMIVAPQSELVRNEWVDAHFLYQPTVADEAVLADFRKKWGGATRRATRRRPNEVDSNEVAISTETYELTGREVSSLLGDQAQDDGSRWISTATTILGMSQSTSTQRGKRTRKGKQPIQDDQPQPQSVFRPSWVRAMPGNCNRCFDNSNVIEMLVVG</sequence>
<feature type="compositionally biased region" description="Polar residues" evidence="1">
    <location>
        <begin position="507"/>
        <end position="516"/>
    </location>
</feature>
<feature type="region of interest" description="Disordered" evidence="1">
    <location>
        <begin position="305"/>
        <end position="360"/>
    </location>
</feature>
<dbReference type="EMBL" id="OIVN01001111">
    <property type="protein sequence ID" value="SPC89951.1"/>
    <property type="molecule type" value="Genomic_DNA"/>
</dbReference>
<dbReference type="InterPro" id="IPR044824">
    <property type="entry name" value="MAIN-like"/>
</dbReference>
<gene>
    <name evidence="2" type="ORF">FSB_LOCUS17833</name>
</gene>
<feature type="compositionally biased region" description="Basic residues" evidence="1">
    <location>
        <begin position="350"/>
        <end position="360"/>
    </location>
</feature>
<name>A0A2N9FSQ7_FAGSY</name>
<protein>
    <recommendedName>
        <fullName evidence="3">Aminotransferase-like plant mobile domain-containing protein</fullName>
    </recommendedName>
</protein>
<evidence type="ECO:0008006" key="3">
    <source>
        <dbReference type="Google" id="ProtNLM"/>
    </source>
</evidence>
<dbReference type="GO" id="GO:0010073">
    <property type="term" value="P:meristem maintenance"/>
    <property type="evidence" value="ECO:0007669"/>
    <property type="project" value="InterPro"/>
</dbReference>
<feature type="compositionally biased region" description="Low complexity" evidence="1">
    <location>
        <begin position="526"/>
        <end position="536"/>
    </location>
</feature>
<reference evidence="2" key="1">
    <citation type="submission" date="2018-02" db="EMBL/GenBank/DDBJ databases">
        <authorList>
            <person name="Cohen D.B."/>
            <person name="Kent A.D."/>
        </authorList>
    </citation>
    <scope>NUCLEOTIDE SEQUENCE</scope>
</reference>
<dbReference type="AlphaFoldDB" id="A0A2N9FSQ7"/>
<dbReference type="PANTHER" id="PTHR46033">
    <property type="entry name" value="PROTEIN MAIN-LIKE 2"/>
    <property type="match status" value="1"/>
</dbReference>
<proteinExistence type="predicted"/>
<feature type="region of interest" description="Disordered" evidence="1">
    <location>
        <begin position="235"/>
        <end position="267"/>
    </location>
</feature>
<feature type="compositionally biased region" description="Low complexity" evidence="1">
    <location>
        <begin position="305"/>
        <end position="316"/>
    </location>
</feature>
<feature type="compositionally biased region" description="Pro residues" evidence="1">
    <location>
        <begin position="317"/>
        <end position="330"/>
    </location>
</feature>
<dbReference type="PANTHER" id="PTHR46033:SF1">
    <property type="entry name" value="PROTEIN MAIN-LIKE 2"/>
    <property type="match status" value="1"/>
</dbReference>
<evidence type="ECO:0000256" key="1">
    <source>
        <dbReference type="SAM" id="MobiDB-lite"/>
    </source>
</evidence>
<feature type="compositionally biased region" description="Polar residues" evidence="1">
    <location>
        <begin position="236"/>
        <end position="246"/>
    </location>
</feature>
<accession>A0A2N9FSQ7</accession>
<organism evidence="2">
    <name type="scientific">Fagus sylvatica</name>
    <name type="common">Beechnut</name>
    <dbReference type="NCBI Taxonomy" id="28930"/>
    <lineage>
        <taxon>Eukaryota</taxon>
        <taxon>Viridiplantae</taxon>
        <taxon>Streptophyta</taxon>
        <taxon>Embryophyta</taxon>
        <taxon>Tracheophyta</taxon>
        <taxon>Spermatophyta</taxon>
        <taxon>Magnoliopsida</taxon>
        <taxon>eudicotyledons</taxon>
        <taxon>Gunneridae</taxon>
        <taxon>Pentapetalae</taxon>
        <taxon>rosids</taxon>
        <taxon>fabids</taxon>
        <taxon>Fagales</taxon>
        <taxon>Fagaceae</taxon>
        <taxon>Fagus</taxon>
    </lineage>
</organism>